<comment type="caution">
    <text evidence="6">The sequence shown here is derived from an EMBL/GenBank/DDBJ whole genome shotgun (WGS) entry which is preliminary data.</text>
</comment>
<evidence type="ECO:0000259" key="5">
    <source>
        <dbReference type="PROSITE" id="PS50026"/>
    </source>
</evidence>
<feature type="domain" description="EGF-like" evidence="5">
    <location>
        <begin position="327"/>
        <end position="378"/>
    </location>
</feature>
<dbReference type="EMBL" id="CAJPIN010015222">
    <property type="protein sequence ID" value="CAG2061271.1"/>
    <property type="molecule type" value="Genomic_DNA"/>
</dbReference>
<dbReference type="PANTHER" id="PTHR12916">
    <property type="entry name" value="CYTOCHROME C OXIDASE POLYPEPTIDE VIC-2"/>
    <property type="match status" value="1"/>
</dbReference>
<dbReference type="PROSITE" id="PS01186">
    <property type="entry name" value="EGF_2"/>
    <property type="match status" value="2"/>
</dbReference>
<evidence type="ECO:0000256" key="3">
    <source>
        <dbReference type="ARBA" id="ARBA00023157"/>
    </source>
</evidence>
<dbReference type="PROSITE" id="PS00022">
    <property type="entry name" value="EGF_1"/>
    <property type="match status" value="6"/>
</dbReference>
<feature type="domain" description="EGF-like" evidence="5">
    <location>
        <begin position="223"/>
        <end position="259"/>
    </location>
</feature>
<evidence type="ECO:0000313" key="6">
    <source>
        <dbReference type="EMBL" id="CAG2061271.1"/>
    </source>
</evidence>
<dbReference type="SUPFAM" id="SSF57184">
    <property type="entry name" value="Growth factor receptor domain"/>
    <property type="match status" value="1"/>
</dbReference>
<organism evidence="6 7">
    <name type="scientific">Timema podura</name>
    <name type="common">Walking stick</name>
    <dbReference type="NCBI Taxonomy" id="61482"/>
    <lineage>
        <taxon>Eukaryota</taxon>
        <taxon>Metazoa</taxon>
        <taxon>Ecdysozoa</taxon>
        <taxon>Arthropoda</taxon>
        <taxon>Hexapoda</taxon>
        <taxon>Insecta</taxon>
        <taxon>Pterygota</taxon>
        <taxon>Neoptera</taxon>
        <taxon>Polyneoptera</taxon>
        <taxon>Phasmatodea</taxon>
        <taxon>Timematodea</taxon>
        <taxon>Timematoidea</taxon>
        <taxon>Timematidae</taxon>
        <taxon>Timema</taxon>
    </lineage>
</organism>
<dbReference type="Pfam" id="PF12661">
    <property type="entry name" value="hEGF"/>
    <property type="match status" value="4"/>
</dbReference>
<keyword evidence="2" id="KW-0677">Repeat</keyword>
<evidence type="ECO:0000256" key="4">
    <source>
        <dbReference type="PROSITE-ProRule" id="PRU00076"/>
    </source>
</evidence>
<comment type="caution">
    <text evidence="4">Lacks conserved residue(s) required for the propagation of feature annotation.</text>
</comment>
<dbReference type="InterPro" id="IPR000742">
    <property type="entry name" value="EGF"/>
</dbReference>
<dbReference type="InterPro" id="IPR009030">
    <property type="entry name" value="Growth_fac_rcpt_cys_sf"/>
</dbReference>
<feature type="disulfide bond" evidence="4">
    <location>
        <begin position="211"/>
        <end position="220"/>
    </location>
</feature>
<feature type="domain" description="EGF-like" evidence="5">
    <location>
        <begin position="260"/>
        <end position="293"/>
    </location>
</feature>
<dbReference type="InterPro" id="IPR011042">
    <property type="entry name" value="6-blade_b-propeller_TolB-like"/>
</dbReference>
<dbReference type="PROSITE" id="PS50026">
    <property type="entry name" value="EGF_3"/>
    <property type="match status" value="6"/>
</dbReference>
<feature type="disulfide bond" evidence="4">
    <location>
        <begin position="283"/>
        <end position="292"/>
    </location>
</feature>
<dbReference type="PANTHER" id="PTHR12916:SF9">
    <property type="entry name" value="NEUROGENIC LOCUS NOTCH HOMOLOG PROTEIN 1-RELATED"/>
    <property type="match status" value="1"/>
</dbReference>
<feature type="disulfide bond" evidence="4">
    <location>
        <begin position="227"/>
        <end position="237"/>
    </location>
</feature>
<dbReference type="Gene3D" id="2.10.25.10">
    <property type="entry name" value="Laminin"/>
    <property type="match status" value="7"/>
</dbReference>
<dbReference type="CDD" id="cd00054">
    <property type="entry name" value="EGF_CA"/>
    <property type="match status" value="1"/>
</dbReference>
<dbReference type="Gene3D" id="2.120.10.30">
    <property type="entry name" value="TolB, C-terminal domain"/>
    <property type="match status" value="1"/>
</dbReference>
<dbReference type="SMART" id="SM00181">
    <property type="entry name" value="EGF"/>
    <property type="match status" value="9"/>
</dbReference>
<feature type="disulfide bond" evidence="4">
    <location>
        <begin position="474"/>
        <end position="483"/>
    </location>
</feature>
<evidence type="ECO:0000313" key="7">
    <source>
        <dbReference type="Proteomes" id="UP001153148"/>
    </source>
</evidence>
<gene>
    <name evidence="6" type="ORF">TPAB3V08_LOCUS8225</name>
</gene>
<dbReference type="InterPro" id="IPR013032">
    <property type="entry name" value="EGF-like_CS"/>
</dbReference>
<reference evidence="6" key="1">
    <citation type="submission" date="2021-03" db="EMBL/GenBank/DDBJ databases">
        <authorList>
            <person name="Tran Van P."/>
        </authorList>
    </citation>
    <scope>NUCLEOTIDE SEQUENCE</scope>
</reference>
<feature type="domain" description="EGF-like" evidence="5">
    <location>
        <begin position="176"/>
        <end position="221"/>
    </location>
</feature>
<keyword evidence="3 4" id="KW-1015">Disulfide bond</keyword>
<keyword evidence="1 4" id="KW-0245">EGF-like domain</keyword>
<evidence type="ECO:0000256" key="2">
    <source>
        <dbReference type="ARBA" id="ARBA00022737"/>
    </source>
</evidence>
<proteinExistence type="predicted"/>
<dbReference type="SUPFAM" id="SSF57196">
    <property type="entry name" value="EGF/Laminin"/>
    <property type="match status" value="3"/>
</dbReference>
<accession>A0ABN7P6P8</accession>
<name>A0ABN7P6P8_TIMPD</name>
<dbReference type="Proteomes" id="UP001153148">
    <property type="component" value="Unassembled WGS sequence"/>
</dbReference>
<dbReference type="InterPro" id="IPR001881">
    <property type="entry name" value="EGF-like_Ca-bd_dom"/>
</dbReference>
<feature type="disulfide bond" evidence="4">
    <location>
        <begin position="368"/>
        <end position="377"/>
    </location>
</feature>
<feature type="disulfide bond" evidence="4">
    <location>
        <begin position="180"/>
        <end position="190"/>
    </location>
</feature>
<feature type="disulfide bond" evidence="4">
    <location>
        <begin position="249"/>
        <end position="258"/>
    </location>
</feature>
<dbReference type="SMART" id="SM00179">
    <property type="entry name" value="EGF_CA"/>
    <property type="match status" value="1"/>
</dbReference>
<feature type="domain" description="EGF-like" evidence="5">
    <location>
        <begin position="405"/>
        <end position="441"/>
    </location>
</feature>
<sequence>MTGDQPNACRKTLYPASVTHHFTSAVADERKEKPYKVEVFEDSLYVSTLQTNNILKLNKFGVGNITYLVQGLNRASDILIVQENKQYKDLDNPCLETPCHDTALCLLAPGTVGRSCICPDGLVKTLSNNTTSQVVCKEGGTKFKTCELNCNLGTCHISTEGPICICSSLYDGDRCQHYRCSHYCQNKGMCYADQLSPRTSESSAPPIKCNCPPNWTGERCETPVRLCEGHCLNNGTCFMPRPTIAQCHCLPGFTGNRCENCVSLLCRNGGICSKSSNVERCICPAGYHGTRCEKSDCDNYCSKGSCTLTSQGPVCVCPPGLTGKKCDQDSCENHCQNGGKYTFLILITAYLLRRGTCKPGPKKLWCSCLPQYTGRRCETNLCNCTCDGSDTSCKCLPPSDCEDNSVRKCHPAFCSNGGTCSLVQGEPTCRCPPLVGGALCDILLGRNNSCDDLGYCLNGGVCLQRASGSFVCQCAEGWTGVRCEDKVSCTHFCFNGGTCQESPDPNFKPSCM</sequence>
<protein>
    <recommendedName>
        <fullName evidence="5">EGF-like domain-containing protein</fullName>
    </recommendedName>
</protein>
<keyword evidence="7" id="KW-1185">Reference proteome</keyword>
<dbReference type="Pfam" id="PF00008">
    <property type="entry name" value="EGF"/>
    <property type="match status" value="1"/>
</dbReference>
<feature type="domain" description="EGF-like" evidence="5">
    <location>
        <begin position="446"/>
        <end position="484"/>
    </location>
</feature>
<evidence type="ECO:0000256" key="1">
    <source>
        <dbReference type="ARBA" id="ARBA00022536"/>
    </source>
</evidence>
<feature type="disulfide bond" evidence="4">
    <location>
        <begin position="431"/>
        <end position="440"/>
    </location>
</feature>